<reference evidence="2 3" key="2">
    <citation type="journal article" date="2022" name="Arch. Microbiol.">
        <title>Rhodococcus pseudokoreensis sp. nov. isolated from the rhizosphere of young M26 apple rootstocks.</title>
        <authorList>
            <person name="Kampfer P."/>
            <person name="Glaeser S.P."/>
            <person name="Blom J."/>
            <person name="Wolf J."/>
            <person name="Benning S."/>
            <person name="Schloter M."/>
            <person name="Neumann-Schaal M."/>
        </authorList>
    </citation>
    <scope>NUCLEOTIDE SEQUENCE [LARGE SCALE GENOMIC DNA]</scope>
    <source>
        <strain evidence="2 3">R79</strain>
    </source>
</reference>
<sequence length="179" mass="19904">MTRMPYLSREDATPDTAALWDRVEAERKMPTANIFRALANAPVLLDAFLSYANALRDGSELSPKLRELAILTVGHATGSRYEIAHHQSHALKAGVTPEQLSAVPDFENSGLFDETERAVMRIAEESTLKVDVTETRWAEAATHLDDTQMVELALTIAWYNSGVRIMGMLDIDLEDSYLP</sequence>
<feature type="domain" description="Carboxymuconolactone decarboxylase-like" evidence="1">
    <location>
        <begin position="43"/>
        <end position="125"/>
    </location>
</feature>
<dbReference type="PANTHER" id="PTHR34846:SF11">
    <property type="entry name" value="4-CARBOXYMUCONOLACTONE DECARBOXYLASE FAMILY PROTEIN (AFU_ORTHOLOGUE AFUA_6G11590)"/>
    <property type="match status" value="1"/>
</dbReference>
<dbReference type="InterPro" id="IPR029032">
    <property type="entry name" value="AhpD-like"/>
</dbReference>
<dbReference type="Proteomes" id="UP000662986">
    <property type="component" value="Plasmid unnamed5"/>
</dbReference>
<dbReference type="Pfam" id="PF02627">
    <property type="entry name" value="CMD"/>
    <property type="match status" value="1"/>
</dbReference>
<organism evidence="2 3">
    <name type="scientific">Rhodococcus pseudokoreensis</name>
    <dbReference type="NCBI Taxonomy" id="2811421"/>
    <lineage>
        <taxon>Bacteria</taxon>
        <taxon>Bacillati</taxon>
        <taxon>Actinomycetota</taxon>
        <taxon>Actinomycetes</taxon>
        <taxon>Mycobacteriales</taxon>
        <taxon>Nocardiaceae</taxon>
        <taxon>Rhodococcus</taxon>
    </lineage>
</organism>
<evidence type="ECO:0000313" key="2">
    <source>
        <dbReference type="EMBL" id="QSE87283.1"/>
    </source>
</evidence>
<dbReference type="EMBL" id="CP070614">
    <property type="protein sequence ID" value="QSE87283.1"/>
    <property type="molecule type" value="Genomic_DNA"/>
</dbReference>
<name>A0A974VWU6_9NOCA</name>
<keyword evidence="2" id="KW-0614">Plasmid</keyword>
<dbReference type="InterPro" id="IPR003779">
    <property type="entry name" value="CMD-like"/>
</dbReference>
<reference evidence="2 3" key="1">
    <citation type="journal article" date="2021" name="Microbiol. Resour. Announc.">
        <title>Complete Genome Sequences of Two Rhodococcus sp. Strains with Large and Linear Chromosomes, Isolated from Apple Rhizosphere.</title>
        <authorList>
            <person name="Benning S."/>
            <person name="Brugnone N."/>
            <person name="Siani R."/>
            <person name="Kublik S."/>
            <person name="Schloter M."/>
            <person name="Rad V."/>
        </authorList>
    </citation>
    <scope>NUCLEOTIDE SEQUENCE [LARGE SCALE GENOMIC DNA]</scope>
    <source>
        <strain evidence="2 3">R79</strain>
    </source>
</reference>
<geneLocation type="plasmid" evidence="2 3">
    <name>unnamed5</name>
</geneLocation>
<accession>A0A974VWU6</accession>
<proteinExistence type="predicted"/>
<dbReference type="SUPFAM" id="SSF69118">
    <property type="entry name" value="AhpD-like"/>
    <property type="match status" value="1"/>
</dbReference>
<dbReference type="Gene3D" id="1.20.1290.10">
    <property type="entry name" value="AhpD-like"/>
    <property type="match status" value="1"/>
</dbReference>
<dbReference type="RefSeq" id="WP_206003965.1">
    <property type="nucleotide sequence ID" value="NZ_CP070614.1"/>
</dbReference>
<protein>
    <submittedName>
        <fullName evidence="2">Carboxymuconolactone decarboxylase family protein</fullName>
    </submittedName>
</protein>
<evidence type="ECO:0000259" key="1">
    <source>
        <dbReference type="Pfam" id="PF02627"/>
    </source>
</evidence>
<dbReference type="PANTHER" id="PTHR34846">
    <property type="entry name" value="4-CARBOXYMUCONOLACTONE DECARBOXYLASE FAMILY PROTEIN (AFU_ORTHOLOGUE AFUA_6G11590)"/>
    <property type="match status" value="1"/>
</dbReference>
<evidence type="ECO:0000313" key="3">
    <source>
        <dbReference type="Proteomes" id="UP000662986"/>
    </source>
</evidence>
<keyword evidence="3" id="KW-1185">Reference proteome</keyword>
<gene>
    <name evidence="2" type="ORF">JWS13_00965</name>
</gene>